<reference evidence="2 3" key="1">
    <citation type="submission" date="2018-04" db="EMBL/GenBank/DDBJ databases">
        <title>Bordetella sp. HZ20 isolated from seawater.</title>
        <authorList>
            <person name="Sun C."/>
        </authorList>
    </citation>
    <scope>NUCLEOTIDE SEQUENCE [LARGE SCALE GENOMIC DNA]</scope>
    <source>
        <strain evidence="2 3">HZ20</strain>
    </source>
</reference>
<dbReference type="Proteomes" id="UP000244571">
    <property type="component" value="Chromosome"/>
</dbReference>
<dbReference type="KEGG" id="boz:DBV39_01220"/>
<dbReference type="EMBL" id="CP028901">
    <property type="protein sequence ID" value="AWB32560.1"/>
    <property type="molecule type" value="Genomic_DNA"/>
</dbReference>
<evidence type="ECO:0000256" key="1">
    <source>
        <dbReference type="SAM" id="MobiDB-lite"/>
    </source>
</evidence>
<proteinExistence type="predicted"/>
<evidence type="ECO:0000313" key="3">
    <source>
        <dbReference type="Proteomes" id="UP000244571"/>
    </source>
</evidence>
<organism evidence="2 3">
    <name type="scientific">Orrella marina</name>
    <dbReference type="NCBI Taxonomy" id="2163011"/>
    <lineage>
        <taxon>Bacteria</taxon>
        <taxon>Pseudomonadati</taxon>
        <taxon>Pseudomonadota</taxon>
        <taxon>Betaproteobacteria</taxon>
        <taxon>Burkholderiales</taxon>
        <taxon>Alcaligenaceae</taxon>
        <taxon>Orrella</taxon>
    </lineage>
</organism>
<dbReference type="AlphaFoldDB" id="A0A2R4XFI2"/>
<name>A0A2R4XFI2_9BURK</name>
<protein>
    <submittedName>
        <fullName evidence="2">Uncharacterized protein</fullName>
    </submittedName>
</protein>
<sequence length="164" mass="18773">MKSDARLIEESGFFDAEWYCNQYPDVRQISLDPATHFLKYGWRLKRNPSVKFQSSAYLERYPDVQSAGINPLLHFLEKGKNEGRSAPPVPVSADSRYSPDLNEASLAIAKGLESEGKEDRQTPTAEEQLAETQRLLEHYFVQYETLRFAMLDQNKNNQTTNPSP</sequence>
<evidence type="ECO:0000313" key="2">
    <source>
        <dbReference type="EMBL" id="AWB32560.1"/>
    </source>
</evidence>
<keyword evidence="3" id="KW-1185">Reference proteome</keyword>
<feature type="region of interest" description="Disordered" evidence="1">
    <location>
        <begin position="79"/>
        <end position="100"/>
    </location>
</feature>
<accession>A0A2R4XFI2</accession>
<gene>
    <name evidence="2" type="ORF">DBV39_01220</name>
</gene>